<dbReference type="RefSeq" id="WP_009282637.1">
    <property type="nucleotide sequence ID" value="NZ_CAIT01000006.1"/>
</dbReference>
<evidence type="ECO:0000313" key="2">
    <source>
        <dbReference type="Proteomes" id="UP000009309"/>
    </source>
</evidence>
<dbReference type="eggNOG" id="COG1082">
    <property type="taxonomic scope" value="Bacteria"/>
</dbReference>
<proteinExistence type="predicted"/>
<comment type="caution">
    <text evidence="1">The sequence shown here is derived from an EMBL/GenBank/DDBJ whole genome shotgun (WGS) entry which is preliminary data.</text>
</comment>
<organism evidence="1 2">
    <name type="scientific">Fibrisoma limi BUZ 3</name>
    <dbReference type="NCBI Taxonomy" id="1185876"/>
    <lineage>
        <taxon>Bacteria</taxon>
        <taxon>Pseudomonadati</taxon>
        <taxon>Bacteroidota</taxon>
        <taxon>Cytophagia</taxon>
        <taxon>Cytophagales</taxon>
        <taxon>Spirosomataceae</taxon>
        <taxon>Fibrisoma</taxon>
    </lineage>
</organism>
<dbReference type="InterPro" id="IPR036237">
    <property type="entry name" value="Xyl_isomerase-like_sf"/>
</dbReference>
<name>I2GJI2_9BACT</name>
<dbReference type="STRING" id="1185876.BN8_03198"/>
<dbReference type="Proteomes" id="UP000009309">
    <property type="component" value="Unassembled WGS sequence"/>
</dbReference>
<dbReference type="AlphaFoldDB" id="I2GJI2"/>
<keyword evidence="1" id="KW-0413">Isomerase</keyword>
<accession>I2GJI2</accession>
<evidence type="ECO:0000313" key="1">
    <source>
        <dbReference type="EMBL" id="CCH54057.1"/>
    </source>
</evidence>
<keyword evidence="2" id="KW-1185">Reference proteome</keyword>
<dbReference type="Gene3D" id="3.20.20.150">
    <property type="entry name" value="Divalent-metal-dependent TIM barrel enzymes"/>
    <property type="match status" value="1"/>
</dbReference>
<dbReference type="SUPFAM" id="SSF51658">
    <property type="entry name" value="Xylose isomerase-like"/>
    <property type="match status" value="1"/>
</dbReference>
<dbReference type="GO" id="GO:0016853">
    <property type="term" value="F:isomerase activity"/>
    <property type="evidence" value="ECO:0007669"/>
    <property type="project" value="UniProtKB-KW"/>
</dbReference>
<protein>
    <submittedName>
        <fullName evidence="1">Xylose isomerase domain protein TIM barrel</fullName>
    </submittedName>
</protein>
<gene>
    <name evidence="1" type="ORF">BN8_03198</name>
</gene>
<sequence length="295" mass="33738">MIIQFFCPRWGSEALSWPVFCRQAKAAGYDGVEAEIPFLEAERAEMLDALAGSGLLMIGQYYQSFERDFDQHARQYEHYLTHLASARPLFINAQTGKDYFTPEQNSILFGIAADREAATGIPIYHETHRNKALFAAHVARHYFDRLPALKITADFSHWCCVSESLLEQQPEAVALACERAYHIHSRVGHPQGPQVSDPRLPEWKQALDTHLSWWDAIVVRRRAEGAERLTINTEFGPAPYLPTIPFTNMPIASQWDINVSMLHLLKQRYATETYVPTYNGEVDVEDEPRNLMEED</sequence>
<dbReference type="EMBL" id="CAIT01000006">
    <property type="protein sequence ID" value="CCH54057.1"/>
    <property type="molecule type" value="Genomic_DNA"/>
</dbReference>
<reference evidence="1 2" key="1">
    <citation type="journal article" date="2012" name="J. Bacteriol.">
        <title>Genome Sequence of the Filamentous Bacterium Fibrisoma limi BUZ 3T.</title>
        <authorList>
            <person name="Filippini M."/>
            <person name="Qi W."/>
            <person name="Jaenicke S."/>
            <person name="Goesmann A."/>
            <person name="Smits T.H."/>
            <person name="Bagheri H.C."/>
        </authorList>
    </citation>
    <scope>NUCLEOTIDE SEQUENCE [LARGE SCALE GENOMIC DNA]</scope>
    <source>
        <strain evidence="2">BUZ 3T</strain>
    </source>
</reference>